<dbReference type="EMBL" id="DXGE01000002">
    <property type="protein sequence ID" value="HIW84960.1"/>
    <property type="molecule type" value="Genomic_DNA"/>
</dbReference>
<evidence type="ECO:0000313" key="3">
    <source>
        <dbReference type="Proteomes" id="UP000824205"/>
    </source>
</evidence>
<gene>
    <name evidence="2" type="ORF">IAA48_00545</name>
</gene>
<feature type="transmembrane region" description="Helical" evidence="1">
    <location>
        <begin position="227"/>
        <end position="247"/>
    </location>
</feature>
<dbReference type="AlphaFoldDB" id="A0A9D1UFW0"/>
<feature type="transmembrane region" description="Helical" evidence="1">
    <location>
        <begin position="147"/>
        <end position="163"/>
    </location>
</feature>
<reference evidence="2" key="2">
    <citation type="submission" date="2021-04" db="EMBL/GenBank/DDBJ databases">
        <authorList>
            <person name="Gilroy R."/>
        </authorList>
    </citation>
    <scope>NUCLEOTIDE SEQUENCE</scope>
    <source>
        <strain evidence="2">421</strain>
    </source>
</reference>
<proteinExistence type="predicted"/>
<name>A0A9D1UFW0_9FIRM</name>
<reference evidence="2" key="1">
    <citation type="journal article" date="2021" name="PeerJ">
        <title>Extensive microbial diversity within the chicken gut microbiome revealed by metagenomics and culture.</title>
        <authorList>
            <person name="Gilroy R."/>
            <person name="Ravi A."/>
            <person name="Getino M."/>
            <person name="Pursley I."/>
            <person name="Horton D.L."/>
            <person name="Alikhan N.F."/>
            <person name="Baker D."/>
            <person name="Gharbi K."/>
            <person name="Hall N."/>
            <person name="Watson M."/>
            <person name="Adriaenssens E.M."/>
            <person name="Foster-Nyarko E."/>
            <person name="Jarju S."/>
            <person name="Secka A."/>
            <person name="Antonio M."/>
            <person name="Oren A."/>
            <person name="Chaudhuri R.R."/>
            <person name="La Ragione R."/>
            <person name="Hildebrand F."/>
            <person name="Pallen M.J."/>
        </authorList>
    </citation>
    <scope>NUCLEOTIDE SEQUENCE</scope>
    <source>
        <strain evidence="2">421</strain>
    </source>
</reference>
<keyword evidence="1" id="KW-1133">Transmembrane helix</keyword>
<organism evidence="2 3">
    <name type="scientific">Candidatus Eubacterium faecipullorum</name>
    <dbReference type="NCBI Taxonomy" id="2838571"/>
    <lineage>
        <taxon>Bacteria</taxon>
        <taxon>Bacillati</taxon>
        <taxon>Bacillota</taxon>
        <taxon>Clostridia</taxon>
        <taxon>Eubacteriales</taxon>
        <taxon>Eubacteriaceae</taxon>
        <taxon>Eubacterium</taxon>
    </lineage>
</organism>
<comment type="caution">
    <text evidence="2">The sequence shown here is derived from an EMBL/GenBank/DDBJ whole genome shotgun (WGS) entry which is preliminary data.</text>
</comment>
<dbReference type="Proteomes" id="UP000824205">
    <property type="component" value="Unassembled WGS sequence"/>
</dbReference>
<keyword evidence="1" id="KW-0812">Transmembrane</keyword>
<evidence type="ECO:0000256" key="1">
    <source>
        <dbReference type="SAM" id="Phobius"/>
    </source>
</evidence>
<feature type="transmembrane region" description="Helical" evidence="1">
    <location>
        <begin position="302"/>
        <end position="323"/>
    </location>
</feature>
<evidence type="ECO:0000313" key="2">
    <source>
        <dbReference type="EMBL" id="HIW84960.1"/>
    </source>
</evidence>
<dbReference type="InterPro" id="IPR039522">
    <property type="entry name" value="RING_finger_1_prok"/>
</dbReference>
<accession>A0A9D1UFW0</accession>
<dbReference type="Pfam" id="PF14446">
    <property type="entry name" value="Prok-RING_1"/>
    <property type="match status" value="1"/>
</dbReference>
<sequence length="324" mass="36344">MSLYENQKCPVCGIPFKNGDDIVTCPECGTPHHRHCYEKAGRCANYGLHAQGFDYRRSLNENQQAQHAEEYYVPRDRQGAGSISGQQQPKSEYTHIPMGFGMEQGNKTAFVFKNDEKIDGFLLADIITVIGSNFMKFITKFRRNKKINWNWGAFVFGPYYLFFRKMYGPGTLFLAVEFAARVALNFIFSKQFSAYSTGFAAMVNEPPESYGEYLSQLSSLMDSSGVMQAYLILFAVLFAIHTIIAMISDGIYRRRVFSLITDVDTKLESGAVTPVSPFGFQGNEDMSQAEIRKLFLAGRGGVSFTAPCLAYLVLSLISNLIAYL</sequence>
<keyword evidence="1" id="KW-0472">Membrane</keyword>
<dbReference type="Pfam" id="PF10947">
    <property type="entry name" value="DUF2628"/>
    <property type="match status" value="1"/>
</dbReference>
<protein>
    <submittedName>
        <fullName evidence="2">DUF2628 domain-containing protein</fullName>
    </submittedName>
</protein>
<dbReference type="InterPro" id="IPR024399">
    <property type="entry name" value="DUF2628"/>
</dbReference>